<gene>
    <name evidence="1" type="ORF">LCGC14_1234540</name>
</gene>
<comment type="caution">
    <text evidence="1">The sequence shown here is derived from an EMBL/GenBank/DDBJ whole genome shotgun (WGS) entry which is preliminary data.</text>
</comment>
<evidence type="ECO:0000313" key="1">
    <source>
        <dbReference type="EMBL" id="KKM90846.1"/>
    </source>
</evidence>
<dbReference type="EMBL" id="LAZR01006619">
    <property type="protein sequence ID" value="KKM90846.1"/>
    <property type="molecule type" value="Genomic_DNA"/>
</dbReference>
<reference evidence="1" key="1">
    <citation type="journal article" date="2015" name="Nature">
        <title>Complex archaea that bridge the gap between prokaryotes and eukaryotes.</title>
        <authorList>
            <person name="Spang A."/>
            <person name="Saw J.H."/>
            <person name="Jorgensen S.L."/>
            <person name="Zaremba-Niedzwiedzka K."/>
            <person name="Martijn J."/>
            <person name="Lind A.E."/>
            <person name="van Eijk R."/>
            <person name="Schleper C."/>
            <person name="Guy L."/>
            <person name="Ettema T.J."/>
        </authorList>
    </citation>
    <scope>NUCLEOTIDE SEQUENCE</scope>
</reference>
<dbReference type="AlphaFoldDB" id="A0A0F9LUW1"/>
<accession>A0A0F9LUW1</accession>
<sequence>MQQFQEHRNCPKCGSISVKTEYHGHVRPSGCSFRLGEHLHRLCQGCHYDWLERPLDASRERELVEA</sequence>
<proteinExistence type="predicted"/>
<organism evidence="1">
    <name type="scientific">marine sediment metagenome</name>
    <dbReference type="NCBI Taxonomy" id="412755"/>
    <lineage>
        <taxon>unclassified sequences</taxon>
        <taxon>metagenomes</taxon>
        <taxon>ecological metagenomes</taxon>
    </lineage>
</organism>
<protein>
    <submittedName>
        <fullName evidence="1">Uncharacterized protein</fullName>
    </submittedName>
</protein>
<name>A0A0F9LUW1_9ZZZZ</name>